<evidence type="ECO:0000313" key="2">
    <source>
        <dbReference type="EMBL" id="RDJ20125.1"/>
    </source>
</evidence>
<name>A0A370KYS2_9HYPH</name>
<dbReference type="AlphaFoldDB" id="A0A370KYS2"/>
<evidence type="ECO:0000313" key="3">
    <source>
        <dbReference type="Proteomes" id="UP000255207"/>
    </source>
</evidence>
<dbReference type="Proteomes" id="UP000255207">
    <property type="component" value="Unassembled WGS sequence"/>
</dbReference>
<gene>
    <name evidence="2" type="ORF">DWE98_26185</name>
</gene>
<evidence type="ECO:0000256" key="1">
    <source>
        <dbReference type="SAM" id="Phobius"/>
    </source>
</evidence>
<organism evidence="2 3">
    <name type="scientific">Bosea caraganae</name>
    <dbReference type="NCBI Taxonomy" id="2763117"/>
    <lineage>
        <taxon>Bacteria</taxon>
        <taxon>Pseudomonadati</taxon>
        <taxon>Pseudomonadota</taxon>
        <taxon>Alphaproteobacteria</taxon>
        <taxon>Hyphomicrobiales</taxon>
        <taxon>Boseaceae</taxon>
        <taxon>Bosea</taxon>
    </lineage>
</organism>
<proteinExistence type="predicted"/>
<keyword evidence="1" id="KW-0812">Transmembrane</keyword>
<sequence length="74" mass="7759">MDRLTRGFHRIGLVGAVPLILAGLVFLAVALSSGSLQGSNGEGGMTLLCGALAVLWYVICRALAWIINGFRETA</sequence>
<feature type="transmembrane region" description="Helical" evidence="1">
    <location>
        <begin position="45"/>
        <end position="67"/>
    </location>
</feature>
<dbReference type="EMBL" id="QQTP01000022">
    <property type="protein sequence ID" value="RDJ20125.1"/>
    <property type="molecule type" value="Genomic_DNA"/>
</dbReference>
<protein>
    <submittedName>
        <fullName evidence="2">Uncharacterized protein</fullName>
    </submittedName>
</protein>
<dbReference type="OrthoDB" id="10000203at2"/>
<comment type="caution">
    <text evidence="2">The sequence shown here is derived from an EMBL/GenBank/DDBJ whole genome shotgun (WGS) entry which is preliminary data.</text>
</comment>
<accession>A0A370KYS2</accession>
<keyword evidence="1" id="KW-1133">Transmembrane helix</keyword>
<reference evidence="3" key="1">
    <citation type="submission" date="2018-07" db="EMBL/GenBank/DDBJ databases">
        <authorList>
            <person name="Safronova V.I."/>
            <person name="Chirak E.R."/>
            <person name="Sazanova A.L."/>
        </authorList>
    </citation>
    <scope>NUCLEOTIDE SEQUENCE [LARGE SCALE GENOMIC DNA]</scope>
    <source>
        <strain evidence="3">RCAM04685</strain>
    </source>
</reference>
<dbReference type="RefSeq" id="WP_114832260.1">
    <property type="nucleotide sequence ID" value="NZ_QQTO01000022.1"/>
</dbReference>
<feature type="transmembrane region" description="Helical" evidence="1">
    <location>
        <begin position="12"/>
        <end position="33"/>
    </location>
</feature>
<keyword evidence="3" id="KW-1185">Reference proteome</keyword>
<keyword evidence="1" id="KW-0472">Membrane</keyword>